<sequence>MLGASAAHRMKSLPHPEPASNSAHSDLAHGAIPWDDRREERRRAGAEAAPEPHTGLAHAEQVTGDSACDQEDG</sequence>
<proteinExistence type="predicted"/>
<reference evidence="2 3" key="1">
    <citation type="journal article" date="2019" name="Int. J. Syst. Evol. Microbiol.">
        <title>The Global Catalogue of Microorganisms (GCM) 10K type strain sequencing project: providing services to taxonomists for standard genome sequencing and annotation.</title>
        <authorList>
            <consortium name="The Broad Institute Genomics Platform"/>
            <consortium name="The Broad Institute Genome Sequencing Center for Infectious Disease"/>
            <person name="Wu L."/>
            <person name="Ma J."/>
        </authorList>
    </citation>
    <scope>NUCLEOTIDE SEQUENCE [LARGE SCALE GENOMIC DNA]</scope>
    <source>
        <strain evidence="2 3">JCM 15900</strain>
    </source>
</reference>
<protein>
    <submittedName>
        <fullName evidence="2">Uncharacterized protein</fullName>
    </submittedName>
</protein>
<evidence type="ECO:0000313" key="3">
    <source>
        <dbReference type="Proteomes" id="UP001500984"/>
    </source>
</evidence>
<dbReference type="EMBL" id="BAAAPZ010000017">
    <property type="protein sequence ID" value="GAA2103730.1"/>
    <property type="molecule type" value="Genomic_DNA"/>
</dbReference>
<comment type="caution">
    <text evidence="2">The sequence shown here is derived from an EMBL/GenBank/DDBJ whole genome shotgun (WGS) entry which is preliminary data.</text>
</comment>
<evidence type="ECO:0000313" key="2">
    <source>
        <dbReference type="EMBL" id="GAA2103730.1"/>
    </source>
</evidence>
<dbReference type="Proteomes" id="UP001500984">
    <property type="component" value="Unassembled WGS sequence"/>
</dbReference>
<gene>
    <name evidence="2" type="ORF">GCM10009823_27870</name>
</gene>
<keyword evidence="3" id="KW-1185">Reference proteome</keyword>
<accession>A0ABN2X3J0</accession>
<name>A0ABN2X3J0_9MICO</name>
<feature type="compositionally biased region" description="Basic and acidic residues" evidence="1">
    <location>
        <begin position="34"/>
        <end position="45"/>
    </location>
</feature>
<organism evidence="2 3">
    <name type="scientific">Brevibacterium salitolerans</name>
    <dbReference type="NCBI Taxonomy" id="1403566"/>
    <lineage>
        <taxon>Bacteria</taxon>
        <taxon>Bacillati</taxon>
        <taxon>Actinomycetota</taxon>
        <taxon>Actinomycetes</taxon>
        <taxon>Micrococcales</taxon>
        <taxon>Brevibacteriaceae</taxon>
        <taxon>Brevibacterium</taxon>
    </lineage>
</organism>
<feature type="region of interest" description="Disordered" evidence="1">
    <location>
        <begin position="1"/>
        <end position="73"/>
    </location>
</feature>
<evidence type="ECO:0000256" key="1">
    <source>
        <dbReference type="SAM" id="MobiDB-lite"/>
    </source>
</evidence>